<keyword evidence="4 8" id="KW-0573">Peptidoglycan synthesis</keyword>
<dbReference type="InterPro" id="IPR041280">
    <property type="entry name" value="Big_10"/>
</dbReference>
<protein>
    <submittedName>
        <fullName evidence="10">Membrane protein</fullName>
    </submittedName>
</protein>
<accession>A0A1Z4EBR3</accession>
<feature type="domain" description="L,D-TPase catalytic" evidence="9">
    <location>
        <begin position="129"/>
        <end position="254"/>
    </location>
</feature>
<dbReference type="AlphaFoldDB" id="A0A1Z4EBR3"/>
<dbReference type="GO" id="GO:0071972">
    <property type="term" value="F:peptidoglycan L,D-transpeptidase activity"/>
    <property type="evidence" value="ECO:0007669"/>
    <property type="project" value="TreeGrafter"/>
</dbReference>
<dbReference type="OrthoDB" id="5242354at2"/>
<evidence type="ECO:0000313" key="11">
    <source>
        <dbReference type="Proteomes" id="UP000217736"/>
    </source>
</evidence>
<evidence type="ECO:0000256" key="8">
    <source>
        <dbReference type="PROSITE-ProRule" id="PRU01373"/>
    </source>
</evidence>
<organism evidence="10 11">
    <name type="scientific">Mycobacterium shigaense</name>
    <dbReference type="NCBI Taxonomy" id="722731"/>
    <lineage>
        <taxon>Bacteria</taxon>
        <taxon>Bacillati</taxon>
        <taxon>Actinomycetota</taxon>
        <taxon>Actinomycetes</taxon>
        <taxon>Mycobacteriales</taxon>
        <taxon>Mycobacteriaceae</taxon>
        <taxon>Mycobacterium</taxon>
        <taxon>Mycobacterium simiae complex</taxon>
    </lineage>
</organism>
<evidence type="ECO:0000256" key="7">
    <source>
        <dbReference type="ARBA" id="ARBA00060592"/>
    </source>
</evidence>
<dbReference type="Pfam" id="PF17964">
    <property type="entry name" value="Big_10"/>
    <property type="match status" value="1"/>
</dbReference>
<dbReference type="InterPro" id="IPR038063">
    <property type="entry name" value="Transpep_catalytic_dom"/>
</dbReference>
<evidence type="ECO:0000259" key="9">
    <source>
        <dbReference type="PROSITE" id="PS52029"/>
    </source>
</evidence>
<dbReference type="GO" id="GO:0016746">
    <property type="term" value="F:acyltransferase activity"/>
    <property type="evidence" value="ECO:0007669"/>
    <property type="project" value="UniProtKB-KW"/>
</dbReference>
<dbReference type="PROSITE" id="PS52029">
    <property type="entry name" value="LD_TPASE"/>
    <property type="match status" value="1"/>
</dbReference>
<gene>
    <name evidence="10" type="ORF">MSG_00245</name>
</gene>
<dbReference type="EMBL" id="AP018164">
    <property type="protein sequence ID" value="BAX90411.1"/>
    <property type="molecule type" value="Genomic_DNA"/>
</dbReference>
<reference evidence="11" key="1">
    <citation type="submission" date="2017-06" db="EMBL/GenBank/DDBJ databases">
        <title>Complete Genome Sequence of Mycobacterium shigaense.</title>
        <authorList>
            <person name="Fukano H."/>
            <person name="Yoshida M."/>
            <person name="Kazumi Y."/>
            <person name="Ogura Y."/>
            <person name="Mitarai S."/>
            <person name="Hayashi T."/>
            <person name="Hoshino Y."/>
        </authorList>
    </citation>
    <scope>NUCLEOTIDE SEQUENCE [LARGE SCALE GENOMIC DNA]</scope>
    <source>
        <strain evidence="11">UN-152</strain>
    </source>
</reference>
<dbReference type="CDD" id="cd13431">
    <property type="entry name" value="LDT_IgD_like_1"/>
    <property type="match status" value="1"/>
</dbReference>
<dbReference type="PANTHER" id="PTHR30582:SF2">
    <property type="entry name" value="L,D-TRANSPEPTIDASE YCIB-RELATED"/>
    <property type="match status" value="1"/>
</dbReference>
<name>A0A1Z4EBR3_9MYCO</name>
<evidence type="ECO:0000256" key="2">
    <source>
        <dbReference type="ARBA" id="ARBA00022679"/>
    </source>
</evidence>
<dbReference type="InterPro" id="IPR005490">
    <property type="entry name" value="LD_TPept_cat_dom"/>
</dbReference>
<keyword evidence="5" id="KW-0012">Acyltransferase</keyword>
<feature type="active site" description="Nucleophile" evidence="8">
    <location>
        <position position="230"/>
    </location>
</feature>
<dbReference type="GO" id="GO:0071555">
    <property type="term" value="P:cell wall organization"/>
    <property type="evidence" value="ECO:0007669"/>
    <property type="project" value="UniProtKB-UniRule"/>
</dbReference>
<evidence type="ECO:0000256" key="5">
    <source>
        <dbReference type="ARBA" id="ARBA00023315"/>
    </source>
</evidence>
<sequence>MRRGVRYLAVLAAITGLGIAGTTVASPAPSGASVALPQSAPTVASVLPADGAVVGVAHPVVVTFTAPVTDRAGAERTIRVSSPGNMTGHFEWPENNVVQWIPNHYWPAHSHVAVGVQELTTGFDVGDQFLGVASISGHTFTASRNGEVLRTMPASMGKPSRPTPIGNFTALEKQRSVVMDSRTIGIPLSSPEGYKITAQYAVRVTWSGVYVHSAPWSVDSQGHSNVSHGCINLSPDNAAWYFNQVNVGDPIEVVA</sequence>
<dbReference type="GO" id="GO:0018104">
    <property type="term" value="P:peptidoglycan-protein cross-linking"/>
    <property type="evidence" value="ECO:0007669"/>
    <property type="project" value="TreeGrafter"/>
</dbReference>
<dbReference type="CDD" id="cd16913">
    <property type="entry name" value="YkuD_like"/>
    <property type="match status" value="1"/>
</dbReference>
<dbReference type="KEGG" id="mshg:MSG_00245"/>
<dbReference type="GO" id="GO:0005576">
    <property type="term" value="C:extracellular region"/>
    <property type="evidence" value="ECO:0007669"/>
    <property type="project" value="TreeGrafter"/>
</dbReference>
<dbReference type="FunFam" id="2.40.440.10:FF:000008">
    <property type="entry name" value="L,D-transpeptidase 1"/>
    <property type="match status" value="1"/>
</dbReference>
<dbReference type="Pfam" id="PF03734">
    <property type="entry name" value="YkuD"/>
    <property type="match status" value="1"/>
</dbReference>
<comment type="pathway">
    <text evidence="7">Glycan biosynthesis.</text>
</comment>
<dbReference type="Gene3D" id="2.60.40.3710">
    <property type="match status" value="1"/>
</dbReference>
<dbReference type="Proteomes" id="UP000217736">
    <property type="component" value="Chromosome"/>
</dbReference>
<dbReference type="UniPathway" id="UPA00219"/>
<evidence type="ECO:0000256" key="3">
    <source>
        <dbReference type="ARBA" id="ARBA00022960"/>
    </source>
</evidence>
<dbReference type="PANTHER" id="PTHR30582">
    <property type="entry name" value="L,D-TRANSPEPTIDASE"/>
    <property type="match status" value="1"/>
</dbReference>
<evidence type="ECO:0000313" key="10">
    <source>
        <dbReference type="EMBL" id="BAX90411.1"/>
    </source>
</evidence>
<dbReference type="SUPFAM" id="SSF141523">
    <property type="entry name" value="L,D-transpeptidase catalytic domain-like"/>
    <property type="match status" value="1"/>
</dbReference>
<keyword evidence="6 8" id="KW-0961">Cell wall biogenesis/degradation</keyword>
<keyword evidence="11" id="KW-1185">Reference proteome</keyword>
<dbReference type="Gene3D" id="2.40.440.10">
    <property type="entry name" value="L,D-transpeptidase catalytic domain-like"/>
    <property type="match status" value="1"/>
</dbReference>
<keyword evidence="3 8" id="KW-0133">Cell shape</keyword>
<dbReference type="GO" id="GO:0008360">
    <property type="term" value="P:regulation of cell shape"/>
    <property type="evidence" value="ECO:0007669"/>
    <property type="project" value="UniProtKB-UniRule"/>
</dbReference>
<comment type="pathway">
    <text evidence="1 8">Cell wall biogenesis; peptidoglycan biosynthesis.</text>
</comment>
<proteinExistence type="predicted"/>
<evidence type="ECO:0000256" key="1">
    <source>
        <dbReference type="ARBA" id="ARBA00004752"/>
    </source>
</evidence>
<dbReference type="RefSeq" id="WP_096436386.1">
    <property type="nucleotide sequence ID" value="NZ_AP018164.1"/>
</dbReference>
<evidence type="ECO:0000256" key="4">
    <source>
        <dbReference type="ARBA" id="ARBA00022984"/>
    </source>
</evidence>
<dbReference type="InterPro" id="IPR050979">
    <property type="entry name" value="LD-transpeptidase"/>
</dbReference>
<evidence type="ECO:0000256" key="6">
    <source>
        <dbReference type="ARBA" id="ARBA00023316"/>
    </source>
</evidence>
<keyword evidence="2" id="KW-0808">Transferase</keyword>
<feature type="active site" description="Proton donor/acceptor" evidence="8">
    <location>
        <position position="212"/>
    </location>
</feature>